<sequence>MSLEPSEILPWLYLGHMNSAKDFPTLERHNITTIVNTCLETCDPGSDFYGPERSYVPVDIAEKPAGNALVQIPMVFEAIDAAKTSGSAALVHCVASISRSPVFVIAYVMREKGLSAVEATKFVAERWDATWPNDSFVGQLLVYENELEKQGKR</sequence>
<reference evidence="7 9" key="1">
    <citation type="journal article" date="2015" name="Genome Biol. Evol.">
        <title>Comparative Genomics of a Bacterivorous Green Alga Reveals Evolutionary Causalities and Consequences of Phago-Mixotrophic Mode of Nutrition.</title>
        <authorList>
            <person name="Burns J.A."/>
            <person name="Paasch A."/>
            <person name="Narechania A."/>
            <person name="Kim E."/>
        </authorList>
    </citation>
    <scope>NUCLEOTIDE SEQUENCE [LARGE SCALE GENOMIC DNA]</scope>
    <source>
        <strain evidence="7">PLY_AMNH</strain>
    </source>
</reference>
<evidence type="ECO:0000259" key="6">
    <source>
        <dbReference type="PROSITE" id="PS50056"/>
    </source>
</evidence>
<protein>
    <recommendedName>
        <fullName evidence="2">protein-tyrosine-phosphatase</fullName>
        <ecNumber evidence="2">3.1.3.48</ecNumber>
    </recommendedName>
</protein>
<accession>A0AAE0BN21</accession>
<comment type="similarity">
    <text evidence="1">Belongs to the protein-tyrosine phosphatase family. Non-receptor class dual specificity subfamily.</text>
</comment>
<dbReference type="PANTHER" id="PTHR10159:SF519">
    <property type="entry name" value="DUAL SPECIFICITY PROTEIN PHOSPHATASE MPK3"/>
    <property type="match status" value="1"/>
</dbReference>
<evidence type="ECO:0000256" key="1">
    <source>
        <dbReference type="ARBA" id="ARBA00008601"/>
    </source>
</evidence>
<keyword evidence="4" id="KW-0904">Protein phosphatase</keyword>
<evidence type="ECO:0000313" key="8">
    <source>
        <dbReference type="EMBL" id="KAK3262574.1"/>
    </source>
</evidence>
<dbReference type="EC" id="3.1.3.48" evidence="2"/>
<dbReference type="EMBL" id="LGRX02016099">
    <property type="protein sequence ID" value="KAK3262574.1"/>
    <property type="molecule type" value="Genomic_DNA"/>
</dbReference>
<dbReference type="InterPro" id="IPR020422">
    <property type="entry name" value="TYR_PHOSPHATASE_DUAL_dom"/>
</dbReference>
<dbReference type="InterPro" id="IPR029021">
    <property type="entry name" value="Prot-tyrosine_phosphatase-like"/>
</dbReference>
<dbReference type="Proteomes" id="UP001190700">
    <property type="component" value="Unassembled WGS sequence"/>
</dbReference>
<evidence type="ECO:0000259" key="5">
    <source>
        <dbReference type="PROSITE" id="PS50054"/>
    </source>
</evidence>
<evidence type="ECO:0000256" key="2">
    <source>
        <dbReference type="ARBA" id="ARBA00013064"/>
    </source>
</evidence>
<keyword evidence="3" id="KW-0378">Hydrolase</keyword>
<organism evidence="7 9">
    <name type="scientific">Cymbomonas tetramitiformis</name>
    <dbReference type="NCBI Taxonomy" id="36881"/>
    <lineage>
        <taxon>Eukaryota</taxon>
        <taxon>Viridiplantae</taxon>
        <taxon>Chlorophyta</taxon>
        <taxon>Pyramimonadophyceae</taxon>
        <taxon>Pyramimonadales</taxon>
        <taxon>Pyramimonadaceae</taxon>
        <taxon>Cymbomonas</taxon>
    </lineage>
</organism>
<comment type="caution">
    <text evidence="7">The sequence shown here is derived from an EMBL/GenBank/DDBJ whole genome shotgun (WGS) entry which is preliminary data.</text>
</comment>
<evidence type="ECO:0000313" key="7">
    <source>
        <dbReference type="EMBL" id="KAK3239653.1"/>
    </source>
</evidence>
<reference evidence="7" key="2">
    <citation type="submission" date="2023-06" db="EMBL/GenBank/DDBJ databases">
        <title>Long-read-based genome assembly of the green algal bacterivore Cymbomonas tetramitiformis.</title>
        <authorList>
            <person name="Gyaltshen Y."/>
            <person name="Rozenberg A."/>
            <person name="Paasch A."/>
            <person name="Burns J.A."/>
            <person name="Warring S."/>
            <person name="Larson R."/>
            <person name="Maurer-Alcala X."/>
            <person name="Dacks J."/>
            <person name="Kim E."/>
        </authorList>
    </citation>
    <scope>NUCLEOTIDE SEQUENCE</scope>
    <source>
        <strain evidence="7">PLY_AMNH</strain>
    </source>
</reference>
<keyword evidence="9" id="KW-1185">Reference proteome</keyword>
<dbReference type="InterPro" id="IPR000387">
    <property type="entry name" value="Tyr_Pase_dom"/>
</dbReference>
<dbReference type="CDD" id="cd14498">
    <property type="entry name" value="DSP"/>
    <property type="match status" value="1"/>
</dbReference>
<gene>
    <name evidence="8" type="ORF">CYMTET_28577</name>
    <name evidence="7" type="ORF">CYMTET_50436</name>
</gene>
<feature type="domain" description="Tyrosine-protein phosphatase" evidence="5">
    <location>
        <begin position="4"/>
        <end position="149"/>
    </location>
</feature>
<dbReference type="AlphaFoldDB" id="A0AAE0BN21"/>
<evidence type="ECO:0000256" key="3">
    <source>
        <dbReference type="ARBA" id="ARBA00022801"/>
    </source>
</evidence>
<dbReference type="SMART" id="SM00195">
    <property type="entry name" value="DSPc"/>
    <property type="match status" value="1"/>
</dbReference>
<dbReference type="PROSITE" id="PS50054">
    <property type="entry name" value="TYR_PHOSPHATASE_DUAL"/>
    <property type="match status" value="1"/>
</dbReference>
<evidence type="ECO:0000256" key="4">
    <source>
        <dbReference type="ARBA" id="ARBA00022912"/>
    </source>
</evidence>
<dbReference type="PROSITE" id="PS50056">
    <property type="entry name" value="TYR_PHOSPHATASE_2"/>
    <property type="match status" value="1"/>
</dbReference>
<dbReference type="GO" id="GO:0043409">
    <property type="term" value="P:negative regulation of MAPK cascade"/>
    <property type="evidence" value="ECO:0007669"/>
    <property type="project" value="TreeGrafter"/>
</dbReference>
<dbReference type="EMBL" id="LGRX02033852">
    <property type="protein sequence ID" value="KAK3239653.1"/>
    <property type="molecule type" value="Genomic_DNA"/>
</dbReference>
<name>A0AAE0BN21_9CHLO</name>
<dbReference type="GO" id="GO:0005737">
    <property type="term" value="C:cytoplasm"/>
    <property type="evidence" value="ECO:0007669"/>
    <property type="project" value="TreeGrafter"/>
</dbReference>
<proteinExistence type="inferred from homology"/>
<dbReference type="Pfam" id="PF00782">
    <property type="entry name" value="DSPc"/>
    <property type="match status" value="1"/>
</dbReference>
<dbReference type="SUPFAM" id="SSF52799">
    <property type="entry name" value="(Phosphotyrosine protein) phosphatases II"/>
    <property type="match status" value="1"/>
</dbReference>
<dbReference type="Gene3D" id="3.90.190.10">
    <property type="entry name" value="Protein tyrosine phosphatase superfamily"/>
    <property type="match status" value="1"/>
</dbReference>
<feature type="domain" description="Tyrosine specific protein phosphatases" evidence="6">
    <location>
        <begin position="73"/>
        <end position="126"/>
    </location>
</feature>
<dbReference type="InterPro" id="IPR000340">
    <property type="entry name" value="Dual-sp_phosphatase_cat-dom"/>
</dbReference>
<evidence type="ECO:0000313" key="9">
    <source>
        <dbReference type="Proteomes" id="UP001190700"/>
    </source>
</evidence>
<dbReference type="GO" id="GO:0004725">
    <property type="term" value="F:protein tyrosine phosphatase activity"/>
    <property type="evidence" value="ECO:0007669"/>
    <property type="project" value="UniProtKB-EC"/>
</dbReference>
<dbReference type="PANTHER" id="PTHR10159">
    <property type="entry name" value="DUAL SPECIFICITY PROTEIN PHOSPHATASE"/>
    <property type="match status" value="1"/>
</dbReference>